<feature type="domain" description="Transposase IS30-like HTH" evidence="1">
    <location>
        <begin position="4"/>
        <end position="43"/>
    </location>
</feature>
<evidence type="ECO:0000313" key="2">
    <source>
        <dbReference type="EMBL" id="KAF8790652.1"/>
    </source>
</evidence>
<proteinExistence type="predicted"/>
<evidence type="ECO:0000259" key="1">
    <source>
        <dbReference type="Pfam" id="PF13936"/>
    </source>
</evidence>
<dbReference type="InterPro" id="IPR025246">
    <property type="entry name" value="IS30-like_HTH"/>
</dbReference>
<gene>
    <name evidence="2" type="ORF">HNY73_005640</name>
</gene>
<organism evidence="2 3">
    <name type="scientific">Argiope bruennichi</name>
    <name type="common">Wasp spider</name>
    <name type="synonym">Aranea bruennichi</name>
    <dbReference type="NCBI Taxonomy" id="94029"/>
    <lineage>
        <taxon>Eukaryota</taxon>
        <taxon>Metazoa</taxon>
        <taxon>Ecdysozoa</taxon>
        <taxon>Arthropoda</taxon>
        <taxon>Chelicerata</taxon>
        <taxon>Arachnida</taxon>
        <taxon>Araneae</taxon>
        <taxon>Araneomorphae</taxon>
        <taxon>Entelegynae</taxon>
        <taxon>Araneoidea</taxon>
        <taxon>Araneidae</taxon>
        <taxon>Argiope</taxon>
    </lineage>
</organism>
<dbReference type="AlphaFoldDB" id="A0A8T0FJL9"/>
<name>A0A8T0FJL9_ARGBR</name>
<reference evidence="2" key="2">
    <citation type="submission" date="2020-06" db="EMBL/GenBank/DDBJ databases">
        <authorList>
            <person name="Sheffer M."/>
        </authorList>
    </citation>
    <scope>NUCLEOTIDE SEQUENCE</scope>
</reference>
<accession>A0A8T0FJL9</accession>
<protein>
    <recommendedName>
        <fullName evidence="1">Transposase IS30-like HTH domain-containing protein</fullName>
    </recommendedName>
</protein>
<comment type="caution">
    <text evidence="2">The sequence shown here is derived from an EMBL/GenBank/DDBJ whole genome shotgun (WGS) entry which is preliminary data.</text>
</comment>
<evidence type="ECO:0000313" key="3">
    <source>
        <dbReference type="Proteomes" id="UP000807504"/>
    </source>
</evidence>
<dbReference type="Pfam" id="PF13936">
    <property type="entry name" value="HTH_38"/>
    <property type="match status" value="1"/>
</dbReference>
<dbReference type="Gene3D" id="1.10.10.60">
    <property type="entry name" value="Homeodomain-like"/>
    <property type="match status" value="1"/>
</dbReference>
<dbReference type="EMBL" id="JABXBU010000011">
    <property type="protein sequence ID" value="KAF8790652.1"/>
    <property type="molecule type" value="Genomic_DNA"/>
</dbReference>
<keyword evidence="3" id="KW-1185">Reference proteome</keyword>
<sequence length="248" mass="28973">MAMGKKLTDRERGQIEALSSTGMSSRAIAIKIGRSKTVVNNFLKLKDNYEPEGVTNSIAQAIREIRREESNLSRQLFRICMRILKERQVFACECVFRLGYLNLRENSRKGVFLNKRKPETRYRMIKFNEVGQAEGFAANIFKLYAIRPLGEAHGYNGYNFNTMNLMTFAMLFEPYYPRRSENSEDNIDQGTGRAVKRAVEMMEIYRERDRQLEMALNRAHAFELLNREPQPLDHDDIVEIPEEERTNE</sequence>
<dbReference type="Proteomes" id="UP000807504">
    <property type="component" value="Unassembled WGS sequence"/>
</dbReference>
<reference evidence="2" key="1">
    <citation type="journal article" date="2020" name="bioRxiv">
        <title>Chromosome-level reference genome of the European wasp spider Argiope bruennichi: a resource for studies on range expansion and evolutionary adaptation.</title>
        <authorList>
            <person name="Sheffer M.M."/>
            <person name="Hoppe A."/>
            <person name="Krehenwinkel H."/>
            <person name="Uhl G."/>
            <person name="Kuss A.W."/>
            <person name="Jensen L."/>
            <person name="Jensen C."/>
            <person name="Gillespie R.G."/>
            <person name="Hoff K.J."/>
            <person name="Prost S."/>
        </authorList>
    </citation>
    <scope>NUCLEOTIDE SEQUENCE</scope>
</reference>